<protein>
    <submittedName>
        <fullName evidence="2">Uncharacterized protein</fullName>
    </submittedName>
</protein>
<evidence type="ECO:0000313" key="3">
    <source>
        <dbReference type="Proteomes" id="UP000005206"/>
    </source>
</evidence>
<gene>
    <name evidence="2" type="ORF">NECHADRAFT_89510</name>
</gene>
<reference evidence="2 3" key="1">
    <citation type="journal article" date="2009" name="PLoS Genet.">
        <title>The genome of Nectria haematococca: contribution of supernumerary chromosomes to gene expansion.</title>
        <authorList>
            <person name="Coleman J.J."/>
            <person name="Rounsley S.D."/>
            <person name="Rodriguez-Carres M."/>
            <person name="Kuo A."/>
            <person name="Wasmann C.C."/>
            <person name="Grimwood J."/>
            <person name="Schmutz J."/>
            <person name="Taga M."/>
            <person name="White G.J."/>
            <person name="Zhou S."/>
            <person name="Schwartz D.C."/>
            <person name="Freitag M."/>
            <person name="Ma L.J."/>
            <person name="Danchin E.G."/>
            <person name="Henrissat B."/>
            <person name="Coutinho P.M."/>
            <person name="Nelson D.R."/>
            <person name="Straney D."/>
            <person name="Napoli C.A."/>
            <person name="Barker B.M."/>
            <person name="Gribskov M."/>
            <person name="Rep M."/>
            <person name="Kroken S."/>
            <person name="Molnar I."/>
            <person name="Rensing C."/>
            <person name="Kennell J.C."/>
            <person name="Zamora J."/>
            <person name="Farman M.L."/>
            <person name="Selker E.U."/>
            <person name="Salamov A."/>
            <person name="Shapiro H."/>
            <person name="Pangilinan J."/>
            <person name="Lindquist E."/>
            <person name="Lamers C."/>
            <person name="Grigoriev I.V."/>
            <person name="Geiser D.M."/>
            <person name="Covert S.F."/>
            <person name="Temporini E."/>
            <person name="Vanetten H.D."/>
        </authorList>
    </citation>
    <scope>NUCLEOTIDE SEQUENCE [LARGE SCALE GENOMIC DNA]</scope>
    <source>
        <strain evidence="3">ATCC MYA-4622 / CBS 123669 / FGSC 9596 / NRRL 45880 / 77-13-4</strain>
    </source>
</reference>
<feature type="compositionally biased region" description="Polar residues" evidence="1">
    <location>
        <begin position="68"/>
        <end position="95"/>
    </location>
</feature>
<dbReference type="OrthoDB" id="5153694at2759"/>
<dbReference type="RefSeq" id="XP_003039117.1">
    <property type="nucleotide sequence ID" value="XM_003039071.1"/>
</dbReference>
<dbReference type="KEGG" id="nhe:NECHADRAFT_89510"/>
<dbReference type="AlphaFoldDB" id="C7ZRF1"/>
<name>C7ZRF1_FUSV7</name>
<keyword evidence="3" id="KW-1185">Reference proteome</keyword>
<dbReference type="STRING" id="660122.C7ZRF1"/>
<feature type="compositionally biased region" description="Pro residues" evidence="1">
    <location>
        <begin position="109"/>
        <end position="120"/>
    </location>
</feature>
<proteinExistence type="predicted"/>
<sequence>MISNSPGSPVSPSRIKVKKMIAEFQGGQDSFYCLTRSFVEQVIISLSKASTVPTSGSHPSSAAAATGRKNQSSLNDKRPLNSQLPSGGQLSSNEQAPPRLQADKCDARAPPPDPSRPPTPSESQRSFTLTLDDMGKTLAQSLQRFIKDEAFGGIININDLAGILQVPWEELTGRLQLNRAREADTTEMRYSRGDDKASGLSADIGKGWCYLCISKKPPFDIPKYPLDV</sequence>
<evidence type="ECO:0000313" key="2">
    <source>
        <dbReference type="EMBL" id="EEU33404.1"/>
    </source>
</evidence>
<dbReference type="VEuPathDB" id="FungiDB:NECHADRAFT_89510"/>
<dbReference type="HOGENOM" id="CLU_1215072_0_0_1"/>
<evidence type="ECO:0000256" key="1">
    <source>
        <dbReference type="SAM" id="MobiDB-lite"/>
    </source>
</evidence>
<organism evidence="2 3">
    <name type="scientific">Fusarium vanettenii (strain ATCC MYA-4622 / CBS 123669 / FGSC 9596 / NRRL 45880 / 77-13-4)</name>
    <name type="common">Fusarium solani subsp. pisi</name>
    <dbReference type="NCBI Taxonomy" id="660122"/>
    <lineage>
        <taxon>Eukaryota</taxon>
        <taxon>Fungi</taxon>
        <taxon>Dikarya</taxon>
        <taxon>Ascomycota</taxon>
        <taxon>Pezizomycotina</taxon>
        <taxon>Sordariomycetes</taxon>
        <taxon>Hypocreomycetidae</taxon>
        <taxon>Hypocreales</taxon>
        <taxon>Nectriaceae</taxon>
        <taxon>Fusarium</taxon>
        <taxon>Fusarium solani species complex</taxon>
        <taxon>Fusarium vanettenii</taxon>
    </lineage>
</organism>
<accession>C7ZRF1</accession>
<dbReference type="Proteomes" id="UP000005206">
    <property type="component" value="Unassembled WGS sequence"/>
</dbReference>
<dbReference type="InParanoid" id="C7ZRF1"/>
<dbReference type="EMBL" id="GG699073">
    <property type="protein sequence ID" value="EEU33404.1"/>
    <property type="molecule type" value="Genomic_DNA"/>
</dbReference>
<dbReference type="GeneID" id="9666639"/>
<feature type="region of interest" description="Disordered" evidence="1">
    <location>
        <begin position="49"/>
        <end position="126"/>
    </location>
</feature>
<feature type="compositionally biased region" description="Polar residues" evidence="1">
    <location>
        <begin position="49"/>
        <end position="60"/>
    </location>
</feature>